<proteinExistence type="predicted"/>
<feature type="non-terminal residue" evidence="1">
    <location>
        <position position="82"/>
    </location>
</feature>
<name>A0A6J5KQR1_9CAUD</name>
<evidence type="ECO:0000313" key="1">
    <source>
        <dbReference type="EMBL" id="CAB4122450.1"/>
    </source>
</evidence>
<gene>
    <name evidence="1" type="ORF">UFOVP28_1</name>
</gene>
<dbReference type="EMBL" id="LR796165">
    <property type="protein sequence ID" value="CAB4122450.1"/>
    <property type="molecule type" value="Genomic_DNA"/>
</dbReference>
<sequence length="82" mass="9454">MWSPPDSGKPADVHVDSILNWEDATLASSWLTERIASMENQINERGQSDPEWAKRVGLALERTTATRNRLNHLAIHYRKREK</sequence>
<protein>
    <submittedName>
        <fullName evidence="1">Uncharacterized protein</fullName>
    </submittedName>
</protein>
<accession>A0A6J5KQR1</accession>
<reference evidence="1" key="1">
    <citation type="submission" date="2020-04" db="EMBL/GenBank/DDBJ databases">
        <authorList>
            <person name="Chiriac C."/>
            <person name="Salcher M."/>
            <person name="Ghai R."/>
            <person name="Kavagutti S V."/>
        </authorList>
    </citation>
    <scope>NUCLEOTIDE SEQUENCE</scope>
</reference>
<organism evidence="1">
    <name type="scientific">uncultured Caudovirales phage</name>
    <dbReference type="NCBI Taxonomy" id="2100421"/>
    <lineage>
        <taxon>Viruses</taxon>
        <taxon>Duplodnaviria</taxon>
        <taxon>Heunggongvirae</taxon>
        <taxon>Uroviricota</taxon>
        <taxon>Caudoviricetes</taxon>
        <taxon>Peduoviridae</taxon>
        <taxon>Maltschvirus</taxon>
        <taxon>Maltschvirus maltsch</taxon>
    </lineage>
</organism>